<evidence type="ECO:0000313" key="2">
    <source>
        <dbReference type="EMBL" id="MDR7278902.1"/>
    </source>
</evidence>
<dbReference type="RefSeq" id="WP_310372095.1">
    <property type="nucleotide sequence ID" value="NZ_JAVDYB010000001.1"/>
</dbReference>
<evidence type="ECO:0000313" key="3">
    <source>
        <dbReference type="Proteomes" id="UP001183643"/>
    </source>
</evidence>
<feature type="domain" description="DUF2786" evidence="1">
    <location>
        <begin position="6"/>
        <end position="44"/>
    </location>
</feature>
<dbReference type="EMBL" id="JAVDYB010000001">
    <property type="protein sequence ID" value="MDR7278902.1"/>
    <property type="molecule type" value="Genomic_DNA"/>
</dbReference>
<sequence length="250" mass="26448">MSADSMLGKVRALLTKAEDRAATPAEAEAYTAKAAELIARYGLEEAIAHAAASEPVRFEVADRIITVPAPYARIKAGLLHAVARSADAVRAVTITGKVANGGVRVHLFGTTADLDRVELLFTSLLVQAGQQVAAAWADAKWSTDEGVRSWKGDWLEGFTRAIAQRLKIVRLRAKEDAGVTEGSGAELVLLNKDALVKQSVDATYPRLRAIPGRRITTRGFDGGYAAGQRANLGGTEVSRATGRALSGGAR</sequence>
<reference evidence="2" key="1">
    <citation type="submission" date="2023-07" db="EMBL/GenBank/DDBJ databases">
        <title>Sequencing the genomes of 1000 actinobacteria strains.</title>
        <authorList>
            <person name="Klenk H.-P."/>
        </authorList>
    </citation>
    <scope>NUCLEOTIDE SEQUENCE</scope>
    <source>
        <strain evidence="2">DSM 44707</strain>
    </source>
</reference>
<comment type="caution">
    <text evidence="2">The sequence shown here is derived from an EMBL/GenBank/DDBJ whole genome shotgun (WGS) entry which is preliminary data.</text>
</comment>
<accession>A0AAE3YTE5</accession>
<protein>
    <recommendedName>
        <fullName evidence="1">DUF2786 domain-containing protein</fullName>
    </recommendedName>
</protein>
<proteinExistence type="predicted"/>
<dbReference type="Proteomes" id="UP001183643">
    <property type="component" value="Unassembled WGS sequence"/>
</dbReference>
<dbReference type="InterPro" id="IPR024498">
    <property type="entry name" value="DUF2786"/>
</dbReference>
<evidence type="ECO:0000259" key="1">
    <source>
        <dbReference type="Pfam" id="PF10979"/>
    </source>
</evidence>
<dbReference type="AlphaFoldDB" id="A0AAE3YTE5"/>
<gene>
    <name evidence="2" type="ORF">J2S41_005680</name>
</gene>
<dbReference type="Pfam" id="PF10979">
    <property type="entry name" value="DUF2786"/>
    <property type="match status" value="1"/>
</dbReference>
<keyword evidence="3" id="KW-1185">Reference proteome</keyword>
<organism evidence="2 3">
    <name type="scientific">Catenuloplanes atrovinosus</name>
    <dbReference type="NCBI Taxonomy" id="137266"/>
    <lineage>
        <taxon>Bacteria</taxon>
        <taxon>Bacillati</taxon>
        <taxon>Actinomycetota</taxon>
        <taxon>Actinomycetes</taxon>
        <taxon>Micromonosporales</taxon>
        <taxon>Micromonosporaceae</taxon>
        <taxon>Catenuloplanes</taxon>
    </lineage>
</organism>
<name>A0AAE3YTE5_9ACTN</name>